<reference evidence="4" key="1">
    <citation type="submission" date="2019-06" db="EMBL/GenBank/DDBJ databases">
        <authorList>
            <person name="Broberg M."/>
        </authorList>
    </citation>
    <scope>NUCLEOTIDE SEQUENCE [LARGE SCALE GENOMIC DNA]</scope>
</reference>
<sequence>MSNVFLTGATGYIGGDALSIIVEAHPEWSIRCLVRNNDKGALITAKYPGIQLVYGELDSVDIIEQEAKDADIVYHFADCDHEPSAIAIAKGLANHTPDRPGYWIHTSGTGILTYPDFANTTFGQATNEPFDDWDGIEKVLDSIPDHARHRLVDKIVIEAGTKLADRVKTAIVCPPTIYGPGRGPGKTRGAQAYNLANSILAAKQGVLIGKGTNVWTQVHVWDLSNLYLLLGGEAANGGGKATWGREGYYFAENGLFVWGDVARALTGAAFEKGLIPSPTLKSVIRTLDADRKELAPSTDLEPVSDQEAKLLRPFLHYMVLRAKKILGWTPRERLLIEETPDIIEFEAKLLGLY</sequence>
<dbReference type="Gene3D" id="3.40.50.720">
    <property type="entry name" value="NAD(P)-binding Rossmann-like Domain"/>
    <property type="match status" value="2"/>
</dbReference>
<name>A0A9N9Z1G0_9HYPO</name>
<dbReference type="PANTHER" id="PTHR48079:SF7">
    <property type="entry name" value="NAD(P)-BINDING DOMAIN-CONTAINING PROTEIN-RELATED"/>
    <property type="match status" value="1"/>
</dbReference>
<dbReference type="InterPro" id="IPR001509">
    <property type="entry name" value="Epimerase_deHydtase"/>
</dbReference>
<dbReference type="Proteomes" id="UP000775872">
    <property type="component" value="Unassembled WGS sequence"/>
</dbReference>
<proteinExistence type="predicted"/>
<dbReference type="SUPFAM" id="SSF51735">
    <property type="entry name" value="NAD(P)-binding Rossmann-fold domains"/>
    <property type="match status" value="1"/>
</dbReference>
<evidence type="ECO:0000259" key="1">
    <source>
        <dbReference type="Pfam" id="PF01370"/>
    </source>
</evidence>
<evidence type="ECO:0000313" key="3">
    <source>
        <dbReference type="EMBL" id="CAH0047337.1"/>
    </source>
</evidence>
<protein>
    <submittedName>
        <fullName evidence="3">Uncharacterized protein</fullName>
    </submittedName>
</protein>
<feature type="domain" description="NmrA-like" evidence="2">
    <location>
        <begin position="3"/>
        <end position="78"/>
    </location>
</feature>
<evidence type="ECO:0000259" key="2">
    <source>
        <dbReference type="Pfam" id="PF05368"/>
    </source>
</evidence>
<accession>A0A9N9Z1G0</accession>
<dbReference type="OrthoDB" id="2130169at2759"/>
<reference evidence="3 4" key="2">
    <citation type="submission" date="2021-10" db="EMBL/GenBank/DDBJ databases">
        <authorList>
            <person name="Piombo E."/>
        </authorList>
    </citation>
    <scope>NUCLEOTIDE SEQUENCE [LARGE SCALE GENOMIC DNA]</scope>
</reference>
<dbReference type="Pfam" id="PF01370">
    <property type="entry name" value="Epimerase"/>
    <property type="match status" value="1"/>
</dbReference>
<dbReference type="EMBL" id="CABFOC020000029">
    <property type="protein sequence ID" value="CAH0047337.1"/>
    <property type="molecule type" value="Genomic_DNA"/>
</dbReference>
<feature type="domain" description="NAD-dependent epimerase/dehydratase" evidence="1">
    <location>
        <begin position="152"/>
        <end position="236"/>
    </location>
</feature>
<dbReference type="Pfam" id="PF05368">
    <property type="entry name" value="NmrA"/>
    <property type="match status" value="1"/>
</dbReference>
<organism evidence="3 4">
    <name type="scientific">Clonostachys solani</name>
    <dbReference type="NCBI Taxonomy" id="160281"/>
    <lineage>
        <taxon>Eukaryota</taxon>
        <taxon>Fungi</taxon>
        <taxon>Dikarya</taxon>
        <taxon>Ascomycota</taxon>
        <taxon>Pezizomycotina</taxon>
        <taxon>Sordariomycetes</taxon>
        <taxon>Hypocreomycetidae</taxon>
        <taxon>Hypocreales</taxon>
        <taxon>Bionectriaceae</taxon>
        <taxon>Clonostachys</taxon>
    </lineage>
</organism>
<evidence type="ECO:0000313" key="4">
    <source>
        <dbReference type="Proteomes" id="UP000775872"/>
    </source>
</evidence>
<dbReference type="InterPro" id="IPR036291">
    <property type="entry name" value="NAD(P)-bd_dom_sf"/>
</dbReference>
<dbReference type="PANTHER" id="PTHR48079">
    <property type="entry name" value="PROTEIN YEEZ"/>
    <property type="match status" value="1"/>
</dbReference>
<dbReference type="InterPro" id="IPR051783">
    <property type="entry name" value="NAD(P)-dependent_oxidoreduct"/>
</dbReference>
<keyword evidence="4" id="KW-1185">Reference proteome</keyword>
<comment type="caution">
    <text evidence="3">The sequence shown here is derived from an EMBL/GenBank/DDBJ whole genome shotgun (WGS) entry which is preliminary data.</text>
</comment>
<dbReference type="GO" id="GO:0004029">
    <property type="term" value="F:aldehyde dehydrogenase (NAD+) activity"/>
    <property type="evidence" value="ECO:0007669"/>
    <property type="project" value="TreeGrafter"/>
</dbReference>
<gene>
    <name evidence="3" type="ORF">CSOL1703_00017227</name>
</gene>
<dbReference type="GO" id="GO:0005737">
    <property type="term" value="C:cytoplasm"/>
    <property type="evidence" value="ECO:0007669"/>
    <property type="project" value="TreeGrafter"/>
</dbReference>
<dbReference type="InterPro" id="IPR008030">
    <property type="entry name" value="NmrA-like"/>
</dbReference>
<dbReference type="AlphaFoldDB" id="A0A9N9Z1G0"/>